<dbReference type="InterPro" id="IPR040992">
    <property type="entry name" value="XRN1_D1"/>
</dbReference>
<reference evidence="4 5" key="2">
    <citation type="submission" date="2017-10" db="EMBL/GenBank/DDBJ databases">
        <title>Extensive intraspecific genome diversity in a model arbuscular mycorrhizal fungus.</title>
        <authorList>
            <person name="Chen E.C.H."/>
            <person name="Morin E."/>
            <person name="Baudet D."/>
            <person name="Noel J."/>
            <person name="Ndikumana S."/>
            <person name="Charron P."/>
            <person name="St-Onge C."/>
            <person name="Giorgi J."/>
            <person name="Grigoriev I.V."/>
            <person name="Roux C."/>
            <person name="Martin F.M."/>
            <person name="Corradi N."/>
        </authorList>
    </citation>
    <scope>NUCLEOTIDE SEQUENCE [LARGE SCALE GENOMIC DNA]</scope>
    <source>
        <strain evidence="4 5">C2</strain>
    </source>
</reference>
<dbReference type="InterPro" id="IPR014722">
    <property type="entry name" value="Rib_uL2_dom2"/>
</dbReference>
<feature type="domain" description="5'-3' exoribonuclease 1 SH3-like" evidence="1">
    <location>
        <begin position="330"/>
        <end position="368"/>
    </location>
</feature>
<sequence length="490" mass="56623">MLLGWPFLQEGKVTAISDEQFRYEFNNGQINKIPHKQEITEKWRRKADKFEQDNSKRYGTIIGKVNVFAHVLVLKGMKQEQEITVDSVECEDSRYEEKPAAPLAEEFPLATEIFYLGNNHYGCPGRVSSNTEENLAVKAIIDKNNSNEPEFGSEVAKAFAARIKYSPSFAVQKSTDQRVNLGLNLKFEAKKQKVLGYTRKAKIKDKDGWEYSEKAIQILAEYKEKFPEFIQGLENKHDKEEIYTAEDFYPKEEAVSKINAIKDWLKTVEVRDFEKVPLEAEQLDKEAIQEIEEAADDFLRNMVTDQEEFKNLARYQLLKPSHASTLLQNQKFNLGDRVVFVKDSGNVPIASKGTIVGIEKNNIDVVFDFVVRIPEMVDQGMEQILIINLVIKRRYRMDNNIIILIIIPNGSHQRPPNRSRGANHKHLQVLQNMVYKIKRIILIVQGQMGIVFYPVEAMEVVEYIMVVMEFHEDAEEEMVKHKKKRITTDS</sequence>
<dbReference type="InterPro" id="IPR047008">
    <property type="entry name" value="XRN1_SH3_sf"/>
</dbReference>
<dbReference type="Pfam" id="PF18129">
    <property type="entry name" value="SH3_12"/>
    <property type="match status" value="1"/>
</dbReference>
<dbReference type="Pfam" id="PF18332">
    <property type="entry name" value="XRN1_D1"/>
    <property type="match status" value="1"/>
</dbReference>
<dbReference type="Gene3D" id="2.30.30.30">
    <property type="match status" value="1"/>
</dbReference>
<proteinExistence type="predicted"/>
<dbReference type="EMBL" id="LLXL01000022">
    <property type="protein sequence ID" value="PKK80151.1"/>
    <property type="molecule type" value="Genomic_DNA"/>
</dbReference>
<dbReference type="VEuPathDB" id="FungiDB:FUN_007124"/>
<feature type="domain" description="Exoribonuclease Xrn1 D2/D3" evidence="3">
    <location>
        <begin position="168"/>
        <end position="306"/>
    </location>
</feature>
<dbReference type="AlphaFoldDB" id="A0A2N1P1Z8"/>
<evidence type="ECO:0000313" key="4">
    <source>
        <dbReference type="EMBL" id="PKK80151.1"/>
    </source>
</evidence>
<dbReference type="VEuPathDB" id="FungiDB:RhiirA1_427522"/>
<feature type="domain" description="5'-3' exoribonuclease 1 D1" evidence="2">
    <location>
        <begin position="3"/>
        <end position="81"/>
    </location>
</feature>
<dbReference type="Gene3D" id="2.30.30.750">
    <property type="match status" value="1"/>
</dbReference>
<dbReference type="Gene3D" id="2.170.260.40">
    <property type="match status" value="1"/>
</dbReference>
<evidence type="ECO:0000259" key="3">
    <source>
        <dbReference type="Pfam" id="PF18334"/>
    </source>
</evidence>
<accession>A0A2N1P1Z8</accession>
<dbReference type="InterPro" id="IPR047007">
    <property type="entry name" value="XRN1_D1_sf"/>
</dbReference>
<dbReference type="InterPro" id="IPR041385">
    <property type="entry name" value="SH3_12"/>
</dbReference>
<evidence type="ECO:0000313" key="5">
    <source>
        <dbReference type="Proteomes" id="UP000233469"/>
    </source>
</evidence>
<name>A0A2N1P1Z8_9GLOM</name>
<reference evidence="4 5" key="1">
    <citation type="submission" date="2016-04" db="EMBL/GenBank/DDBJ databases">
        <title>Genome analyses suggest a sexual origin of heterokaryosis in a supposedly ancient asexual fungus.</title>
        <authorList>
            <person name="Ropars J."/>
            <person name="Sedzielewska K."/>
            <person name="Noel J."/>
            <person name="Charron P."/>
            <person name="Farinelli L."/>
            <person name="Marton T."/>
            <person name="Kruger M."/>
            <person name="Pelin A."/>
            <person name="Brachmann A."/>
            <person name="Corradi N."/>
        </authorList>
    </citation>
    <scope>NUCLEOTIDE SEQUENCE [LARGE SCALE GENOMIC DNA]</scope>
    <source>
        <strain evidence="4 5">C2</strain>
    </source>
</reference>
<comment type="caution">
    <text evidence="4">The sequence shown here is derived from an EMBL/GenBank/DDBJ whole genome shotgun (WGS) entry which is preliminary data.</text>
</comment>
<protein>
    <submittedName>
        <fullName evidence="4">Uncharacterized protein</fullName>
    </submittedName>
</protein>
<dbReference type="Proteomes" id="UP000233469">
    <property type="component" value="Unassembled WGS sequence"/>
</dbReference>
<organism evidence="4 5">
    <name type="scientific">Rhizophagus irregularis</name>
    <dbReference type="NCBI Taxonomy" id="588596"/>
    <lineage>
        <taxon>Eukaryota</taxon>
        <taxon>Fungi</taxon>
        <taxon>Fungi incertae sedis</taxon>
        <taxon>Mucoromycota</taxon>
        <taxon>Glomeromycotina</taxon>
        <taxon>Glomeromycetes</taxon>
        <taxon>Glomerales</taxon>
        <taxon>Glomeraceae</taxon>
        <taxon>Rhizophagus</taxon>
    </lineage>
</organism>
<gene>
    <name evidence="4" type="ORF">RhiirC2_209652</name>
</gene>
<dbReference type="InterPro" id="IPR041106">
    <property type="entry name" value="XRN1_D2_D3"/>
</dbReference>
<evidence type="ECO:0000259" key="2">
    <source>
        <dbReference type="Pfam" id="PF18332"/>
    </source>
</evidence>
<evidence type="ECO:0000259" key="1">
    <source>
        <dbReference type="Pfam" id="PF18129"/>
    </source>
</evidence>
<dbReference type="Pfam" id="PF18334">
    <property type="entry name" value="XRN1_D2_D3"/>
    <property type="match status" value="1"/>
</dbReference>
<dbReference type="VEuPathDB" id="FungiDB:RhiirFUN_009611"/>